<proteinExistence type="inferred from homology"/>
<organism evidence="9 10">
    <name type="scientific">Brassica campestris</name>
    <name type="common">Field mustard</name>
    <dbReference type="NCBI Taxonomy" id="3711"/>
    <lineage>
        <taxon>Eukaryota</taxon>
        <taxon>Viridiplantae</taxon>
        <taxon>Streptophyta</taxon>
        <taxon>Embryophyta</taxon>
        <taxon>Tracheophyta</taxon>
        <taxon>Spermatophyta</taxon>
        <taxon>Magnoliopsida</taxon>
        <taxon>eudicotyledons</taxon>
        <taxon>Gunneridae</taxon>
        <taxon>Pentapetalae</taxon>
        <taxon>rosids</taxon>
        <taxon>malvids</taxon>
        <taxon>Brassicales</taxon>
        <taxon>Brassicaceae</taxon>
        <taxon>Brassiceae</taxon>
        <taxon>Brassica</taxon>
    </lineage>
</organism>
<dbReference type="Gene3D" id="3.20.20.80">
    <property type="entry name" value="Glycosidases"/>
    <property type="match status" value="1"/>
</dbReference>
<evidence type="ECO:0000256" key="7">
    <source>
        <dbReference type="ARBA" id="ARBA00032797"/>
    </source>
</evidence>
<evidence type="ECO:0000256" key="1">
    <source>
        <dbReference type="ARBA" id="ARBA00003014"/>
    </source>
</evidence>
<dbReference type="AlphaFoldDB" id="A0A398AF49"/>
<protein>
    <recommendedName>
        <fullName evidence="4">thioglucosidase</fullName>
        <ecNumber evidence="4">3.2.1.147</ecNumber>
    </recommendedName>
    <alternativeName>
        <fullName evidence="6">Sinigrinase</fullName>
    </alternativeName>
    <alternativeName>
        <fullName evidence="7">Thioglucosidase</fullName>
    </alternativeName>
</protein>
<comment type="subcellular location">
    <subcellularLocation>
        <location evidence="2">Vacuole</location>
    </subcellularLocation>
</comment>
<name>A0A398AF49_BRACM</name>
<sequence length="42" mass="5003">MVIVIYPAGLMNLLRHFQHEYKNPEIFIMENGWTKSTTEPRP</sequence>
<comment type="catalytic activity">
    <reaction evidence="8">
        <text>a thioglucoside + H2O = a sugar + a thiol.</text>
        <dbReference type="EC" id="3.2.1.147"/>
    </reaction>
</comment>
<dbReference type="Proteomes" id="UP000264353">
    <property type="component" value="Chromosome A2"/>
</dbReference>
<evidence type="ECO:0000256" key="3">
    <source>
        <dbReference type="ARBA" id="ARBA00010838"/>
    </source>
</evidence>
<evidence type="ECO:0000256" key="5">
    <source>
        <dbReference type="ARBA" id="ARBA00022554"/>
    </source>
</evidence>
<dbReference type="Pfam" id="PF00232">
    <property type="entry name" value="Glyco_hydro_1"/>
    <property type="match status" value="1"/>
</dbReference>
<reference evidence="9 10" key="1">
    <citation type="submission" date="2018-06" db="EMBL/GenBank/DDBJ databases">
        <title>WGS assembly of Brassica rapa FPsc.</title>
        <authorList>
            <person name="Bowman J."/>
            <person name="Kohchi T."/>
            <person name="Yamato K."/>
            <person name="Jenkins J."/>
            <person name="Shu S."/>
            <person name="Ishizaki K."/>
            <person name="Yamaoka S."/>
            <person name="Nishihama R."/>
            <person name="Nakamura Y."/>
            <person name="Berger F."/>
            <person name="Adam C."/>
            <person name="Aki S."/>
            <person name="Althoff F."/>
            <person name="Araki T."/>
            <person name="Arteaga-Vazquez M."/>
            <person name="Balasubrmanian S."/>
            <person name="Bauer D."/>
            <person name="Boehm C."/>
            <person name="Briginshaw L."/>
            <person name="Caballero-Perez J."/>
            <person name="Catarino B."/>
            <person name="Chen F."/>
            <person name="Chiyoda S."/>
            <person name="Chovatia M."/>
            <person name="Davies K."/>
            <person name="Delmans M."/>
            <person name="Demura T."/>
            <person name="Dierschke T."/>
            <person name="Dolan L."/>
            <person name="Dorantes-Acosta A."/>
            <person name="Eklund D."/>
            <person name="Florent S."/>
            <person name="Flores-Sandoval E."/>
            <person name="Fujiyama A."/>
            <person name="Fukuzawa H."/>
            <person name="Galik B."/>
            <person name="Grimanelli D."/>
            <person name="Grimwood J."/>
            <person name="Grossniklaus U."/>
            <person name="Hamada T."/>
            <person name="Haseloff J."/>
            <person name="Hetherington A."/>
            <person name="Higo A."/>
            <person name="Hirakawa Y."/>
            <person name="Hundley H."/>
            <person name="Ikeda Y."/>
            <person name="Inoue K."/>
            <person name="Inoue S."/>
            <person name="Ishida S."/>
            <person name="Jia Q."/>
            <person name="Kakita M."/>
            <person name="Kanazawa T."/>
            <person name="Kawai Y."/>
            <person name="Kawashima T."/>
            <person name="Kennedy M."/>
            <person name="Kinose K."/>
            <person name="Kinoshita T."/>
            <person name="Kohara Y."/>
            <person name="Koide E."/>
            <person name="Komatsu K."/>
            <person name="Kopischke S."/>
            <person name="Kubo M."/>
            <person name="Kyozuka J."/>
            <person name="Lagercrantz U."/>
            <person name="Lin S."/>
            <person name="Lindquist E."/>
            <person name="Lipzen A."/>
            <person name="Lu C."/>
            <person name="Luna E."/>
            <person name="Martienssen R."/>
            <person name="Minamino N."/>
            <person name="Mizutani M."/>
            <person name="Mizutani M."/>
            <person name="Mochizuki N."/>
            <person name="Monte I."/>
            <person name="Mosher R."/>
            <person name="Nagasaki H."/>
            <person name="Nakagami H."/>
            <person name="Naramoto S."/>
            <person name="Nishitani K."/>
            <person name="Ohtani M."/>
            <person name="Okamoto T."/>
            <person name="Okumura M."/>
            <person name="Phillips J."/>
            <person name="Pollak B."/>
            <person name="Reinders A."/>
            <person name="Roevekamp M."/>
            <person name="Sano R."/>
            <person name="Sawa S."/>
            <person name="Schmid M."/>
            <person name="Shirakawa M."/>
            <person name="Solano R."/>
            <person name="Spunde A."/>
            <person name="Suetsugu N."/>
            <person name="Sugano S."/>
            <person name="Sugiyama A."/>
            <person name="Sun R."/>
            <person name="Suzuki Y."/>
            <person name="Takenaka M."/>
            <person name="Takezawa D."/>
            <person name="Tomogane H."/>
            <person name="Tsuzuki M."/>
            <person name="Ueda T."/>
            <person name="Umeda M."/>
            <person name="Ward J."/>
            <person name="Watanabe Y."/>
            <person name="Yazaki K."/>
            <person name="Yokoyama R."/>
            <person name="Yoshitake Y."/>
            <person name="Yotsui I."/>
            <person name="Zachgo S."/>
            <person name="Schmutz J."/>
        </authorList>
    </citation>
    <scope>NUCLEOTIDE SEQUENCE [LARGE SCALE GENOMIC DNA]</scope>
    <source>
        <strain evidence="10">cv. B-3</strain>
    </source>
</reference>
<evidence type="ECO:0000256" key="6">
    <source>
        <dbReference type="ARBA" id="ARBA00032643"/>
    </source>
</evidence>
<evidence type="ECO:0000313" key="9">
    <source>
        <dbReference type="EMBL" id="RID75234.1"/>
    </source>
</evidence>
<comment type="similarity">
    <text evidence="3">Belongs to the glycosyl hydrolase 1 family.</text>
</comment>
<dbReference type="InterPro" id="IPR001360">
    <property type="entry name" value="Glyco_hydro_1"/>
</dbReference>
<comment type="function">
    <text evidence="1">Degradation of glucosinolates (glucose residue linked by a thioglucoside bound to an amino acid derivative) to glucose, sulfate and any of the products: thiocyanates, isothiocyanates, nitriles, epithionitriles or oxazolidine-2-thiones.</text>
</comment>
<evidence type="ECO:0000256" key="2">
    <source>
        <dbReference type="ARBA" id="ARBA00004116"/>
    </source>
</evidence>
<dbReference type="EC" id="3.2.1.147" evidence="4"/>
<gene>
    <name evidence="9" type="ORF">BRARA_B02289</name>
</gene>
<evidence type="ECO:0000256" key="8">
    <source>
        <dbReference type="ARBA" id="ARBA00034026"/>
    </source>
</evidence>
<accession>A0A398AF49</accession>
<dbReference type="SUPFAM" id="SSF51445">
    <property type="entry name" value="(Trans)glycosidases"/>
    <property type="match status" value="1"/>
</dbReference>
<dbReference type="EMBL" id="CM010629">
    <property type="protein sequence ID" value="RID75234.1"/>
    <property type="molecule type" value="Genomic_DNA"/>
</dbReference>
<dbReference type="GO" id="GO:0005773">
    <property type="term" value="C:vacuole"/>
    <property type="evidence" value="ECO:0007669"/>
    <property type="project" value="UniProtKB-SubCell"/>
</dbReference>
<dbReference type="InterPro" id="IPR017853">
    <property type="entry name" value="GH"/>
</dbReference>
<dbReference type="GO" id="GO:0005975">
    <property type="term" value="P:carbohydrate metabolic process"/>
    <property type="evidence" value="ECO:0007669"/>
    <property type="project" value="InterPro"/>
</dbReference>
<evidence type="ECO:0000256" key="4">
    <source>
        <dbReference type="ARBA" id="ARBA00012250"/>
    </source>
</evidence>
<keyword evidence="5" id="KW-0926">Vacuole</keyword>
<dbReference type="GO" id="GO:0019137">
    <property type="term" value="F:thioglucosidase activity"/>
    <property type="evidence" value="ECO:0007669"/>
    <property type="project" value="UniProtKB-EC"/>
</dbReference>
<evidence type="ECO:0000313" key="10">
    <source>
        <dbReference type="Proteomes" id="UP000264353"/>
    </source>
</evidence>